<feature type="binding site" evidence="11">
    <location>
        <position position="232"/>
    </location>
    <ligand>
        <name>Mg(2+)</name>
        <dbReference type="ChEBI" id="CHEBI:18420"/>
    </ligand>
</feature>
<comment type="function">
    <text evidence="11">A protein kinase that phosphorylates Ser and Thr residues. Probably acts to suppress the effects of stress linked to accumulation of reactive oxygen species. Probably involved in the extracytoplasmic stress response.</text>
</comment>
<evidence type="ECO:0000256" key="4">
    <source>
        <dbReference type="ARBA" id="ARBA00022679"/>
    </source>
</evidence>
<keyword evidence="5 11" id="KW-0479">Metal-binding</keyword>
<comment type="subcellular location">
    <subcellularLocation>
        <location evidence="11">Cytoplasm</location>
    </subcellularLocation>
</comment>
<evidence type="ECO:0000256" key="11">
    <source>
        <dbReference type="HAMAP-Rule" id="MF_01497"/>
    </source>
</evidence>
<name>A0A1Y5FCG1_9BACT</name>
<feature type="active site" evidence="11">
    <location>
        <position position="232"/>
    </location>
</feature>
<feature type="site" description="ATP" evidence="11">
    <location>
        <position position="42"/>
    </location>
</feature>
<evidence type="ECO:0000256" key="9">
    <source>
        <dbReference type="ARBA" id="ARBA00022842"/>
    </source>
</evidence>
<proteinExistence type="inferred from homology"/>
<evidence type="ECO:0000259" key="12">
    <source>
        <dbReference type="Pfam" id="PF01636"/>
    </source>
</evidence>
<gene>
    <name evidence="11" type="primary">srkA</name>
    <name evidence="13" type="ORF">A9Q84_09805</name>
</gene>
<evidence type="ECO:0000256" key="3">
    <source>
        <dbReference type="ARBA" id="ARBA00022553"/>
    </source>
</evidence>
<dbReference type="InterPro" id="IPR002575">
    <property type="entry name" value="Aminoglycoside_PTrfase"/>
</dbReference>
<dbReference type="GO" id="GO:0005737">
    <property type="term" value="C:cytoplasm"/>
    <property type="evidence" value="ECO:0007669"/>
    <property type="project" value="UniProtKB-SubCell"/>
</dbReference>
<comment type="subunit">
    <text evidence="11">Monomer.</text>
</comment>
<dbReference type="Gene3D" id="1.20.1270.170">
    <property type="match status" value="1"/>
</dbReference>
<dbReference type="PANTHER" id="PTHR39573">
    <property type="entry name" value="STRESS RESPONSE KINASE A"/>
    <property type="match status" value="1"/>
</dbReference>
<keyword evidence="7 11" id="KW-0418">Kinase</keyword>
<dbReference type="Gene3D" id="1.10.510.10">
    <property type="entry name" value="Transferase(Phosphotransferase) domain 1"/>
    <property type="match status" value="1"/>
</dbReference>
<dbReference type="EC" id="2.7.11.1" evidence="11"/>
<reference evidence="14" key="1">
    <citation type="journal article" date="2017" name="Proc. Natl. Acad. Sci. U.S.A.">
        <title>Simulation of Deepwater Horizon oil plume reveals substrate specialization within a complex community of hydrocarbon-degraders.</title>
        <authorList>
            <person name="Hu P."/>
            <person name="Dubinsky E.A."/>
            <person name="Probst A.J."/>
            <person name="Wang J."/>
            <person name="Sieber C.M.K."/>
            <person name="Tom L.M."/>
            <person name="Gardinali P."/>
            <person name="Banfield J.F."/>
            <person name="Atlas R.M."/>
            <person name="Andersen G.L."/>
        </authorList>
    </citation>
    <scope>NUCLEOTIDE SEQUENCE [LARGE SCALE GENOMIC DNA]</scope>
</reference>
<dbReference type="SUPFAM" id="SSF56112">
    <property type="entry name" value="Protein kinase-like (PK-like)"/>
    <property type="match status" value="1"/>
</dbReference>
<evidence type="ECO:0000313" key="14">
    <source>
        <dbReference type="Proteomes" id="UP000196531"/>
    </source>
</evidence>
<dbReference type="GO" id="GO:0000287">
    <property type="term" value="F:magnesium ion binding"/>
    <property type="evidence" value="ECO:0007669"/>
    <property type="project" value="UniProtKB-UniRule"/>
</dbReference>
<keyword evidence="3 11" id="KW-0597">Phosphoprotein</keyword>
<evidence type="ECO:0000256" key="8">
    <source>
        <dbReference type="ARBA" id="ARBA00022840"/>
    </source>
</evidence>
<feature type="domain" description="Aminoglycoside phosphotransferase" evidence="12">
    <location>
        <begin position="44"/>
        <end position="250"/>
    </location>
</feature>
<accession>A0A1Y5FCG1</accession>
<dbReference type="PANTHER" id="PTHR39573:SF1">
    <property type="entry name" value="STRESS RESPONSE KINASE A"/>
    <property type="match status" value="1"/>
</dbReference>
<comment type="caution">
    <text evidence="13">The sequence shown here is derived from an EMBL/GenBank/DDBJ whole genome shotgun (WGS) entry which is preliminary data.</text>
</comment>
<evidence type="ECO:0000313" key="13">
    <source>
        <dbReference type="EMBL" id="OUR96629.1"/>
    </source>
</evidence>
<comment type="catalytic activity">
    <reaction evidence="11">
        <text>L-seryl-[protein] + ATP = O-phospho-L-seryl-[protein] + ADP + H(+)</text>
        <dbReference type="Rhea" id="RHEA:17989"/>
        <dbReference type="Rhea" id="RHEA-COMP:9863"/>
        <dbReference type="Rhea" id="RHEA-COMP:11604"/>
        <dbReference type="ChEBI" id="CHEBI:15378"/>
        <dbReference type="ChEBI" id="CHEBI:29999"/>
        <dbReference type="ChEBI" id="CHEBI:30616"/>
        <dbReference type="ChEBI" id="CHEBI:83421"/>
        <dbReference type="ChEBI" id="CHEBI:456216"/>
        <dbReference type="EC" id="2.7.11.1"/>
    </reaction>
</comment>
<organism evidence="13 14">
    <name type="scientific">Halobacteriovorax marinus</name>
    <dbReference type="NCBI Taxonomy" id="97084"/>
    <lineage>
        <taxon>Bacteria</taxon>
        <taxon>Pseudomonadati</taxon>
        <taxon>Bdellovibrionota</taxon>
        <taxon>Bacteriovoracia</taxon>
        <taxon>Bacteriovoracales</taxon>
        <taxon>Halobacteriovoraceae</taxon>
        <taxon>Halobacteriovorax</taxon>
    </lineage>
</organism>
<dbReference type="HAMAP" id="MF_01497">
    <property type="entry name" value="SrkA_kinase"/>
    <property type="match status" value="1"/>
</dbReference>
<feature type="binding site" evidence="11">
    <location>
        <position position="219"/>
    </location>
    <ligand>
        <name>Mg(2+)</name>
        <dbReference type="ChEBI" id="CHEBI:18420"/>
    </ligand>
</feature>
<keyword evidence="9 11" id="KW-0460">Magnesium</keyword>
<evidence type="ECO:0000256" key="2">
    <source>
        <dbReference type="ARBA" id="ARBA00022527"/>
    </source>
</evidence>
<dbReference type="NCBIfam" id="NF008738">
    <property type="entry name" value="PRK11768.1"/>
    <property type="match status" value="1"/>
</dbReference>
<keyword evidence="1 11" id="KW-0963">Cytoplasm</keyword>
<dbReference type="GO" id="GO:0004674">
    <property type="term" value="F:protein serine/threonine kinase activity"/>
    <property type="evidence" value="ECO:0007669"/>
    <property type="project" value="UniProtKB-UniRule"/>
</dbReference>
<comment type="similarity">
    <text evidence="11">Belongs to the SrkA/RdoA protein kinase family.</text>
</comment>
<dbReference type="AlphaFoldDB" id="A0A1Y5FCG1"/>
<keyword evidence="10 11" id="KW-0346">Stress response</keyword>
<evidence type="ECO:0000256" key="1">
    <source>
        <dbReference type="ARBA" id="ARBA00022490"/>
    </source>
</evidence>
<evidence type="ECO:0000256" key="5">
    <source>
        <dbReference type="ARBA" id="ARBA00022723"/>
    </source>
</evidence>
<dbReference type="InterPro" id="IPR032882">
    <property type="entry name" value="SrkA/RdoA"/>
</dbReference>
<dbReference type="InterPro" id="IPR011009">
    <property type="entry name" value="Kinase-like_dom_sf"/>
</dbReference>
<dbReference type="Gene3D" id="3.30.200.70">
    <property type="match status" value="1"/>
</dbReference>
<keyword evidence="8 11" id="KW-0067">ATP-binding</keyword>
<keyword evidence="6 11" id="KW-0547">Nucleotide-binding</keyword>
<feature type="active site" description="Proton acceptor" evidence="11">
    <location>
        <position position="214"/>
    </location>
</feature>
<keyword evidence="2 11" id="KW-0723">Serine/threonine-protein kinase</keyword>
<evidence type="ECO:0000256" key="6">
    <source>
        <dbReference type="ARBA" id="ARBA00022741"/>
    </source>
</evidence>
<comment type="cofactor">
    <cofactor evidence="11">
        <name>Mg(2+)</name>
        <dbReference type="ChEBI" id="CHEBI:18420"/>
    </cofactor>
</comment>
<comment type="catalytic activity">
    <reaction evidence="11">
        <text>L-threonyl-[protein] + ATP = O-phospho-L-threonyl-[protein] + ADP + H(+)</text>
        <dbReference type="Rhea" id="RHEA:46608"/>
        <dbReference type="Rhea" id="RHEA-COMP:11060"/>
        <dbReference type="Rhea" id="RHEA-COMP:11605"/>
        <dbReference type="ChEBI" id="CHEBI:15378"/>
        <dbReference type="ChEBI" id="CHEBI:30013"/>
        <dbReference type="ChEBI" id="CHEBI:30616"/>
        <dbReference type="ChEBI" id="CHEBI:61977"/>
        <dbReference type="ChEBI" id="CHEBI:456216"/>
        <dbReference type="EC" id="2.7.11.1"/>
    </reaction>
</comment>
<dbReference type="EMBL" id="MAAO01000006">
    <property type="protein sequence ID" value="OUR96629.1"/>
    <property type="molecule type" value="Genomic_DNA"/>
</dbReference>
<dbReference type="Pfam" id="PF01636">
    <property type="entry name" value="APH"/>
    <property type="match status" value="1"/>
</dbReference>
<dbReference type="GO" id="GO:0005524">
    <property type="term" value="F:ATP binding"/>
    <property type="evidence" value="ECO:0007669"/>
    <property type="project" value="UniProtKB-UniRule"/>
</dbReference>
<evidence type="ECO:0000256" key="7">
    <source>
        <dbReference type="ARBA" id="ARBA00022777"/>
    </source>
</evidence>
<protein>
    <recommendedName>
        <fullName evidence="11">Stress response kinase A</fullName>
        <ecNumber evidence="11">2.7.11.1</ecNumber>
    </recommendedName>
    <alternativeName>
        <fullName evidence="11">Serine/threonine-protein kinase SrkA</fullName>
    </alternativeName>
</protein>
<keyword evidence="4 11" id="KW-0808">Transferase</keyword>
<dbReference type="Proteomes" id="UP000196531">
    <property type="component" value="Unassembled WGS sequence"/>
</dbReference>
<evidence type="ECO:0000256" key="10">
    <source>
        <dbReference type="ARBA" id="ARBA00023016"/>
    </source>
</evidence>
<dbReference type="GO" id="GO:0106310">
    <property type="term" value="F:protein serine kinase activity"/>
    <property type="evidence" value="ECO:0007669"/>
    <property type="project" value="RHEA"/>
</dbReference>
<sequence length="342" mass="40034">MSTQLWGDKETQFFYELSPEKILSCVDRLGFKTTGRSLVMNSMENRVYEVEIYSDSSNPSEHSLITKFYRPGRWTKNQIQDEHDFLIELLENEIPVIAPMVIDGETIFTDELSGLFYCIFPKKGGRAPDEMQIEDLEIFGRTLARLHMVGASKKAEHRLHLTPDIYGKQNLQYLLDSKVIPGHLEGSYKSLVEEICEIGTPLFKEESFIRIHGDCHLGNIIRRDSASFHLIDFDDMLMGPEVQDIWLAVPGIDQHSLQDRAIVIEAYDSMRPFPMEQIKIIEILRTLRFIHFSTWISKRWDDPAFKLHFPHFAEHHYWEIQVQDLRNQLLLIQTNLNQQQYF</sequence>